<keyword evidence="2" id="KW-0238">DNA-binding</keyword>
<dbReference type="SUPFAM" id="SSF46689">
    <property type="entry name" value="Homeodomain-like"/>
    <property type="match status" value="1"/>
</dbReference>
<dbReference type="PRINTS" id="PR00032">
    <property type="entry name" value="HTHARAC"/>
</dbReference>
<dbReference type="Gene3D" id="1.10.10.60">
    <property type="entry name" value="Homeodomain-like"/>
    <property type="match status" value="1"/>
</dbReference>
<dbReference type="SMART" id="SM00342">
    <property type="entry name" value="HTH_ARAC"/>
    <property type="match status" value="1"/>
</dbReference>
<reference evidence="5" key="2">
    <citation type="submission" date="2022-09" db="EMBL/GenBank/DDBJ databases">
        <title>Genome-inferred correspondence between phylogeny and metabolic traits in the wild Drosophila gut microbiome.</title>
        <authorList>
            <person name="Bueno E."/>
            <person name="Blow F."/>
            <person name="Douglas A.E."/>
        </authorList>
    </citation>
    <scope>NUCLEOTIDE SEQUENCE</scope>
    <source>
        <strain evidence="5">Dm-2019-70</strain>
    </source>
</reference>
<feature type="domain" description="HTH araC/xylS-type" evidence="4">
    <location>
        <begin position="25"/>
        <end position="63"/>
    </location>
</feature>
<dbReference type="PANTHER" id="PTHR43280:SF28">
    <property type="entry name" value="HTH-TYPE TRANSCRIPTIONAL ACTIVATOR RHAS"/>
    <property type="match status" value="1"/>
</dbReference>
<dbReference type="GO" id="GO:0043565">
    <property type="term" value="F:sequence-specific DNA binding"/>
    <property type="evidence" value="ECO:0007669"/>
    <property type="project" value="InterPro"/>
</dbReference>
<evidence type="ECO:0000259" key="4">
    <source>
        <dbReference type="PROSITE" id="PS01124"/>
    </source>
</evidence>
<sequence length="75" mass="8616">MANTVSGYAEQFVQKFGLNLQSTLNTNMSETEIASAIGFQNIYYFSTVFKQYTGLSPSQYRRTNMRQVKENKEVD</sequence>
<keyword evidence="1" id="KW-0805">Transcription regulation</keyword>
<dbReference type="EMBL" id="JAERKF010000005">
    <property type="protein sequence ID" value="MBS1010152.1"/>
    <property type="molecule type" value="Genomic_DNA"/>
</dbReference>
<dbReference type="GO" id="GO:0003700">
    <property type="term" value="F:DNA-binding transcription factor activity"/>
    <property type="evidence" value="ECO:0007669"/>
    <property type="project" value="InterPro"/>
</dbReference>
<evidence type="ECO:0000256" key="1">
    <source>
        <dbReference type="ARBA" id="ARBA00023015"/>
    </source>
</evidence>
<accession>A0AA41ENM9</accession>
<dbReference type="Proteomes" id="UP000676478">
    <property type="component" value="Unassembled WGS sequence"/>
</dbReference>
<evidence type="ECO:0000256" key="3">
    <source>
        <dbReference type="ARBA" id="ARBA00023163"/>
    </source>
</evidence>
<name>A0AA41ENM9_LEVBR</name>
<organism evidence="5 6">
    <name type="scientific">Levilactobacillus brevis</name>
    <name type="common">Lactobacillus brevis</name>
    <dbReference type="NCBI Taxonomy" id="1580"/>
    <lineage>
        <taxon>Bacteria</taxon>
        <taxon>Bacillati</taxon>
        <taxon>Bacillota</taxon>
        <taxon>Bacilli</taxon>
        <taxon>Lactobacillales</taxon>
        <taxon>Lactobacillaceae</taxon>
        <taxon>Levilactobacillus</taxon>
    </lineage>
</organism>
<proteinExistence type="predicted"/>
<evidence type="ECO:0000256" key="2">
    <source>
        <dbReference type="ARBA" id="ARBA00023125"/>
    </source>
</evidence>
<evidence type="ECO:0000313" key="6">
    <source>
        <dbReference type="Proteomes" id="UP000676478"/>
    </source>
</evidence>
<dbReference type="InterPro" id="IPR009057">
    <property type="entry name" value="Homeodomain-like_sf"/>
</dbReference>
<evidence type="ECO:0000313" key="5">
    <source>
        <dbReference type="EMBL" id="MBS1010152.1"/>
    </source>
</evidence>
<comment type="caution">
    <text evidence="5">The sequence shown here is derived from an EMBL/GenBank/DDBJ whole genome shotgun (WGS) entry which is preliminary data.</text>
</comment>
<dbReference type="Pfam" id="PF00165">
    <property type="entry name" value="HTH_AraC"/>
    <property type="match status" value="1"/>
</dbReference>
<dbReference type="InterPro" id="IPR018060">
    <property type="entry name" value="HTH_AraC"/>
</dbReference>
<dbReference type="InterPro" id="IPR020449">
    <property type="entry name" value="Tscrpt_reg_AraC-type_HTH"/>
</dbReference>
<protein>
    <submittedName>
        <fullName evidence="5">Helix-turn-helix transcriptional regulator</fullName>
    </submittedName>
</protein>
<dbReference type="PANTHER" id="PTHR43280">
    <property type="entry name" value="ARAC-FAMILY TRANSCRIPTIONAL REGULATOR"/>
    <property type="match status" value="1"/>
</dbReference>
<keyword evidence="3" id="KW-0804">Transcription</keyword>
<gene>
    <name evidence="5" type="ORF">JK167_04785</name>
</gene>
<dbReference type="PROSITE" id="PS01124">
    <property type="entry name" value="HTH_ARAC_FAMILY_2"/>
    <property type="match status" value="1"/>
</dbReference>
<dbReference type="AlphaFoldDB" id="A0AA41ENM9"/>
<reference evidence="5" key="1">
    <citation type="submission" date="2020-12" db="EMBL/GenBank/DDBJ databases">
        <authorList>
            <person name="Mcmullen J.G."/>
        </authorList>
    </citation>
    <scope>NUCLEOTIDE SEQUENCE</scope>
    <source>
        <strain evidence="5">Dm-2019-70</strain>
    </source>
</reference>